<comment type="caution">
    <text evidence="1">The sequence shown here is derived from an EMBL/GenBank/DDBJ whole genome shotgun (WGS) entry which is preliminary data.</text>
</comment>
<name>A0AAV6TFU6_9ARAC</name>
<proteinExistence type="predicted"/>
<accession>A0AAV6TFU6</accession>
<feature type="non-terminal residue" evidence="1">
    <location>
        <position position="1"/>
    </location>
</feature>
<gene>
    <name evidence="1" type="ORF">JTE90_029434</name>
</gene>
<keyword evidence="2" id="KW-1185">Reference proteome</keyword>
<evidence type="ECO:0000313" key="1">
    <source>
        <dbReference type="EMBL" id="KAG8170612.1"/>
    </source>
</evidence>
<sequence>KIFVCFKKLDKYILLLAVGSSEKNQYQVSQAAIIKKILENIDTCKSFLKKQELCSAQKYLLNTSCL</sequence>
<dbReference type="AlphaFoldDB" id="A0AAV6TFU6"/>
<organism evidence="1 2">
    <name type="scientific">Oedothorax gibbosus</name>
    <dbReference type="NCBI Taxonomy" id="931172"/>
    <lineage>
        <taxon>Eukaryota</taxon>
        <taxon>Metazoa</taxon>
        <taxon>Ecdysozoa</taxon>
        <taxon>Arthropoda</taxon>
        <taxon>Chelicerata</taxon>
        <taxon>Arachnida</taxon>
        <taxon>Araneae</taxon>
        <taxon>Araneomorphae</taxon>
        <taxon>Entelegynae</taxon>
        <taxon>Araneoidea</taxon>
        <taxon>Linyphiidae</taxon>
        <taxon>Erigoninae</taxon>
        <taxon>Oedothorax</taxon>
    </lineage>
</organism>
<dbReference type="EMBL" id="JAFNEN010005134">
    <property type="protein sequence ID" value="KAG8170612.1"/>
    <property type="molecule type" value="Genomic_DNA"/>
</dbReference>
<dbReference type="Proteomes" id="UP000827092">
    <property type="component" value="Unassembled WGS sequence"/>
</dbReference>
<reference evidence="1 2" key="1">
    <citation type="journal article" date="2022" name="Nat. Ecol. Evol.">
        <title>A masculinizing supergene underlies an exaggerated male reproductive morph in a spider.</title>
        <authorList>
            <person name="Hendrickx F."/>
            <person name="De Corte Z."/>
            <person name="Sonet G."/>
            <person name="Van Belleghem S.M."/>
            <person name="Kostlbacher S."/>
            <person name="Vangestel C."/>
        </authorList>
    </citation>
    <scope>NUCLEOTIDE SEQUENCE [LARGE SCALE GENOMIC DNA]</scope>
    <source>
        <strain evidence="1">W744_W776</strain>
    </source>
</reference>
<protein>
    <submittedName>
        <fullName evidence="1">Uncharacterized protein</fullName>
    </submittedName>
</protein>
<evidence type="ECO:0000313" key="2">
    <source>
        <dbReference type="Proteomes" id="UP000827092"/>
    </source>
</evidence>